<protein>
    <submittedName>
        <fullName evidence="2">Uncharacterized protein</fullName>
    </submittedName>
</protein>
<dbReference type="EMBL" id="PNBA02000010">
    <property type="protein sequence ID" value="KAG6409560.1"/>
    <property type="molecule type" value="Genomic_DNA"/>
</dbReference>
<organism evidence="2">
    <name type="scientific">Salvia splendens</name>
    <name type="common">Scarlet sage</name>
    <dbReference type="NCBI Taxonomy" id="180675"/>
    <lineage>
        <taxon>Eukaryota</taxon>
        <taxon>Viridiplantae</taxon>
        <taxon>Streptophyta</taxon>
        <taxon>Embryophyta</taxon>
        <taxon>Tracheophyta</taxon>
        <taxon>Spermatophyta</taxon>
        <taxon>Magnoliopsida</taxon>
        <taxon>eudicotyledons</taxon>
        <taxon>Gunneridae</taxon>
        <taxon>Pentapetalae</taxon>
        <taxon>asterids</taxon>
        <taxon>lamiids</taxon>
        <taxon>Lamiales</taxon>
        <taxon>Lamiaceae</taxon>
        <taxon>Nepetoideae</taxon>
        <taxon>Mentheae</taxon>
        <taxon>Salviinae</taxon>
        <taxon>Salvia</taxon>
        <taxon>Salvia subgen. Calosphace</taxon>
        <taxon>core Calosphace</taxon>
    </lineage>
</organism>
<accession>A0A8X8X803</accession>
<reference evidence="2" key="1">
    <citation type="submission" date="2018-01" db="EMBL/GenBank/DDBJ databases">
        <authorList>
            <person name="Mao J.F."/>
        </authorList>
    </citation>
    <scope>NUCLEOTIDE SEQUENCE</scope>
    <source>
        <strain evidence="2">Huo1</strain>
        <tissue evidence="2">Leaf</tissue>
    </source>
</reference>
<evidence type="ECO:0000313" key="3">
    <source>
        <dbReference type="Proteomes" id="UP000298416"/>
    </source>
</evidence>
<evidence type="ECO:0000313" key="2">
    <source>
        <dbReference type="EMBL" id="KAG6409560.1"/>
    </source>
</evidence>
<keyword evidence="1" id="KW-0812">Transmembrane</keyword>
<feature type="transmembrane region" description="Helical" evidence="1">
    <location>
        <begin position="397"/>
        <end position="422"/>
    </location>
</feature>
<gene>
    <name evidence="2" type="ORF">SASPL_127600</name>
</gene>
<comment type="caution">
    <text evidence="2">The sequence shown here is derived from an EMBL/GenBank/DDBJ whole genome shotgun (WGS) entry which is preliminary data.</text>
</comment>
<dbReference type="AlphaFoldDB" id="A0A8X8X803"/>
<keyword evidence="1" id="KW-1133">Transmembrane helix</keyword>
<name>A0A8X8X803_SALSN</name>
<keyword evidence="3" id="KW-1185">Reference proteome</keyword>
<dbReference type="Proteomes" id="UP000298416">
    <property type="component" value="Unassembled WGS sequence"/>
</dbReference>
<keyword evidence="1" id="KW-0472">Membrane</keyword>
<dbReference type="PANTHER" id="PTHR35505">
    <property type="entry name" value="OS01G0600300 PROTEIN"/>
    <property type="match status" value="1"/>
</dbReference>
<reference evidence="2" key="2">
    <citation type="submission" date="2020-08" db="EMBL/GenBank/DDBJ databases">
        <title>Plant Genome Project.</title>
        <authorList>
            <person name="Zhang R.-G."/>
        </authorList>
    </citation>
    <scope>NUCLEOTIDE SEQUENCE</scope>
    <source>
        <strain evidence="2">Huo1</strain>
        <tissue evidence="2">Leaf</tissue>
    </source>
</reference>
<proteinExistence type="predicted"/>
<dbReference type="PANTHER" id="PTHR35505:SF1">
    <property type="entry name" value="SNF2 DOMAIN PROTEIN"/>
    <property type="match status" value="1"/>
</dbReference>
<sequence length="569" mass="63162">MNAPVLNLMDYQSRGTARDDLLKRSIHNFLVECPKMVSNLSGLVSLYRGLIEKLKDPPLDIVLFYGAVVFHAYKSSSLPPPGILLVAEDLLELVNESSSLFTALRKVAVIAPIAYLLYHLELNFSARDPSLREEIGITVEGMVNYISICCSQYTEEGGQESEYLGGYIMDLVRVWMVDPARDCDKINSWEFFFPTLDNDSQPEVAVYLGYLAGVVMNETLLLRLLLKISPAIDREDLQKNMLNVAIQTIKGFQNFYFLECCSSPDMLLKMLSGPTLPIVASMSNVDGVLLHKVLYDAVILVDYSFHSGRWVQSSVSQLKKLALAWVLAADRAIEFARAAGDQPRAISYLNAFKECQLVAELIKWVCNQARIFYFNTIPDVTNPRALIRESSHLLYSLLYFSFSFPRFIVVLAIFQLLLYLMYNRKLLCAEWLLVLNAQGIDIFDHSMAKLYAKAVESGPPELTLRTGNLNVPIIDLHTSGESEDREMGNEPDNGALGGLCLASAKKGSGRKRKEALSGSRKQQVKQVKLDHLGSAVRNNFLSLSGGGGPDSGGVLVENIASDDDMDLAG</sequence>
<evidence type="ECO:0000256" key="1">
    <source>
        <dbReference type="SAM" id="Phobius"/>
    </source>
</evidence>